<sequence>MHRLRGMLVLRLEVQDCVSRQGGPSDLPAVDQLVFKNAYTDIARILLIVHEKAKAGMKQISALKSSLERVETERDDAARRAEIEAMKAEDITGRLKSAKAVEDRFEGEKAALWMAKAQLDHEKLELAEAHAKEAARLRESRVLEVTRERARVTATMSRRLIFGLSASVIERVPSRSTTMPDAITAKPSALGYVWNFF</sequence>
<accession>A0ABC8JSY0</accession>
<name>A0ABC8JSY0_ERUVS</name>
<gene>
    <name evidence="1" type="ORF">ERUC_LOCUS12094</name>
</gene>
<dbReference type="Proteomes" id="UP001642260">
    <property type="component" value="Unassembled WGS sequence"/>
</dbReference>
<evidence type="ECO:0000313" key="1">
    <source>
        <dbReference type="EMBL" id="CAH8330414.1"/>
    </source>
</evidence>
<dbReference type="AlphaFoldDB" id="A0ABC8JSY0"/>
<protein>
    <submittedName>
        <fullName evidence="1">Uncharacterized protein</fullName>
    </submittedName>
</protein>
<comment type="caution">
    <text evidence="1">The sequence shown here is derived from an EMBL/GenBank/DDBJ whole genome shotgun (WGS) entry which is preliminary data.</text>
</comment>
<reference evidence="1 2" key="1">
    <citation type="submission" date="2022-03" db="EMBL/GenBank/DDBJ databases">
        <authorList>
            <person name="Macdonald S."/>
            <person name="Ahmed S."/>
            <person name="Newling K."/>
        </authorList>
    </citation>
    <scope>NUCLEOTIDE SEQUENCE [LARGE SCALE GENOMIC DNA]</scope>
</reference>
<organism evidence="1 2">
    <name type="scientific">Eruca vesicaria subsp. sativa</name>
    <name type="common">Garden rocket</name>
    <name type="synonym">Eruca sativa</name>
    <dbReference type="NCBI Taxonomy" id="29727"/>
    <lineage>
        <taxon>Eukaryota</taxon>
        <taxon>Viridiplantae</taxon>
        <taxon>Streptophyta</taxon>
        <taxon>Embryophyta</taxon>
        <taxon>Tracheophyta</taxon>
        <taxon>Spermatophyta</taxon>
        <taxon>Magnoliopsida</taxon>
        <taxon>eudicotyledons</taxon>
        <taxon>Gunneridae</taxon>
        <taxon>Pentapetalae</taxon>
        <taxon>rosids</taxon>
        <taxon>malvids</taxon>
        <taxon>Brassicales</taxon>
        <taxon>Brassicaceae</taxon>
        <taxon>Brassiceae</taxon>
        <taxon>Eruca</taxon>
    </lineage>
</organism>
<keyword evidence="2" id="KW-1185">Reference proteome</keyword>
<proteinExistence type="predicted"/>
<evidence type="ECO:0000313" key="2">
    <source>
        <dbReference type="Proteomes" id="UP001642260"/>
    </source>
</evidence>
<dbReference type="EMBL" id="CAKOAT010114266">
    <property type="protein sequence ID" value="CAH8330414.1"/>
    <property type="molecule type" value="Genomic_DNA"/>
</dbReference>